<comment type="caution">
    <text evidence="13">The sequence shown here is derived from an EMBL/GenBank/DDBJ whole genome shotgun (WGS) entry which is preliminary data.</text>
</comment>
<dbReference type="Gene3D" id="2.10.25.10">
    <property type="entry name" value="Laminin"/>
    <property type="match status" value="1"/>
</dbReference>
<feature type="domain" description="Laminin EGF-like" evidence="10">
    <location>
        <begin position="392"/>
        <end position="450"/>
    </location>
</feature>
<feature type="chain" id="PRO_5046452170" description="Netrin-1" evidence="9">
    <location>
        <begin position="20"/>
        <end position="685"/>
    </location>
</feature>
<dbReference type="PROSITE" id="PS50189">
    <property type="entry name" value="NTR"/>
    <property type="match status" value="1"/>
</dbReference>
<dbReference type="EMBL" id="CAWYQH010000024">
    <property type="protein sequence ID" value="CAK8675729.1"/>
    <property type="molecule type" value="Genomic_DNA"/>
</dbReference>
<evidence type="ECO:0000256" key="4">
    <source>
        <dbReference type="ARBA" id="ARBA00022737"/>
    </source>
</evidence>
<dbReference type="PRINTS" id="PR00011">
    <property type="entry name" value="EGFLAMININ"/>
</dbReference>
<comment type="subcellular location">
    <subcellularLocation>
        <location evidence="1">Secreted</location>
    </subcellularLocation>
</comment>
<evidence type="ECO:0000259" key="11">
    <source>
        <dbReference type="PROSITE" id="PS50189"/>
    </source>
</evidence>
<dbReference type="PANTHER" id="PTHR10574">
    <property type="entry name" value="NETRIN/LAMININ-RELATED"/>
    <property type="match status" value="1"/>
</dbReference>
<dbReference type="SUPFAM" id="SSF57196">
    <property type="entry name" value="EGF/Laminin"/>
    <property type="match status" value="3"/>
</dbReference>
<evidence type="ECO:0000313" key="13">
    <source>
        <dbReference type="EMBL" id="CAK8675729.1"/>
    </source>
</evidence>
<dbReference type="Pfam" id="PF01759">
    <property type="entry name" value="NTR"/>
    <property type="match status" value="1"/>
</dbReference>
<accession>A0ABP0F7M9</accession>
<dbReference type="Proteomes" id="UP001642483">
    <property type="component" value="Unassembled WGS sequence"/>
</dbReference>
<dbReference type="InterPro" id="IPR001134">
    <property type="entry name" value="Netrin_domain"/>
</dbReference>
<dbReference type="InterPro" id="IPR050440">
    <property type="entry name" value="Laminin/Netrin_ECM"/>
</dbReference>
<keyword evidence="5 8" id="KW-1015">Disulfide bond</keyword>
<dbReference type="SMART" id="SM00180">
    <property type="entry name" value="EGF_Lam"/>
    <property type="match status" value="3"/>
</dbReference>
<feature type="domain" description="NTR" evidence="11">
    <location>
        <begin position="560"/>
        <end position="684"/>
    </location>
</feature>
<dbReference type="SMART" id="SM00643">
    <property type="entry name" value="C345C"/>
    <property type="match status" value="1"/>
</dbReference>
<dbReference type="InterPro" id="IPR002049">
    <property type="entry name" value="LE_dom"/>
</dbReference>
<keyword evidence="6" id="KW-0325">Glycoprotein</keyword>
<dbReference type="InterPro" id="IPR018933">
    <property type="entry name" value="Netrin_module_non-TIMP"/>
</dbReference>
<keyword evidence="7 8" id="KW-0424">Laminin EGF-like domain</keyword>
<comment type="caution">
    <text evidence="8">Lacks conserved residue(s) required for the propagation of feature annotation.</text>
</comment>
<dbReference type="SMART" id="SM00136">
    <property type="entry name" value="LamNT"/>
    <property type="match status" value="1"/>
</dbReference>
<dbReference type="SUPFAM" id="SSF50242">
    <property type="entry name" value="TIMP-like"/>
    <property type="match status" value="1"/>
</dbReference>
<evidence type="ECO:0008006" key="15">
    <source>
        <dbReference type="Google" id="ProtNLM"/>
    </source>
</evidence>
<keyword evidence="2" id="KW-0964">Secreted</keyword>
<evidence type="ECO:0000256" key="2">
    <source>
        <dbReference type="ARBA" id="ARBA00022525"/>
    </source>
</evidence>
<dbReference type="Gene3D" id="2.170.300.10">
    <property type="entry name" value="Tie2 ligand-binding domain superfamily"/>
    <property type="match status" value="1"/>
</dbReference>
<feature type="signal peptide" evidence="9">
    <location>
        <begin position="1"/>
        <end position="19"/>
    </location>
</feature>
<dbReference type="Gene3D" id="2.40.50.120">
    <property type="match status" value="1"/>
</dbReference>
<dbReference type="Gene3D" id="2.60.120.260">
    <property type="entry name" value="Galactose-binding domain-like"/>
    <property type="match status" value="1"/>
</dbReference>
<evidence type="ECO:0000256" key="6">
    <source>
        <dbReference type="ARBA" id="ARBA00023180"/>
    </source>
</evidence>
<keyword evidence="14" id="KW-1185">Reference proteome</keyword>
<dbReference type="InterPro" id="IPR008993">
    <property type="entry name" value="TIMP-like_OB-fold"/>
</dbReference>
<name>A0ABP0F7M9_CLALP</name>
<proteinExistence type="predicted"/>
<feature type="domain" description="Laminin N-terminal" evidence="12">
    <location>
        <begin position="23"/>
        <end position="258"/>
    </location>
</feature>
<keyword evidence="3 9" id="KW-0732">Signal</keyword>
<evidence type="ECO:0000256" key="5">
    <source>
        <dbReference type="ARBA" id="ARBA00023157"/>
    </source>
</evidence>
<dbReference type="Pfam" id="PF00055">
    <property type="entry name" value="Laminin_N"/>
    <property type="match status" value="1"/>
</dbReference>
<feature type="disulfide bond" evidence="8">
    <location>
        <begin position="424"/>
        <end position="433"/>
    </location>
</feature>
<dbReference type="InterPro" id="IPR008211">
    <property type="entry name" value="Laminin_N"/>
</dbReference>
<evidence type="ECO:0000256" key="7">
    <source>
        <dbReference type="ARBA" id="ARBA00023292"/>
    </source>
</evidence>
<dbReference type="Pfam" id="PF24973">
    <property type="entry name" value="EGF_LMN_ATRN"/>
    <property type="match status" value="1"/>
</dbReference>
<evidence type="ECO:0000259" key="10">
    <source>
        <dbReference type="PROSITE" id="PS50027"/>
    </source>
</evidence>
<dbReference type="CDD" id="cd00055">
    <property type="entry name" value="EGF_Lam"/>
    <property type="match status" value="3"/>
</dbReference>
<dbReference type="PROSITE" id="PS50027">
    <property type="entry name" value="EGF_LAM_2"/>
    <property type="match status" value="1"/>
</dbReference>
<keyword evidence="4" id="KW-0677">Repeat</keyword>
<evidence type="ECO:0000256" key="9">
    <source>
        <dbReference type="SAM" id="SignalP"/>
    </source>
</evidence>
<dbReference type="Pfam" id="PF00053">
    <property type="entry name" value="EGF_laminin"/>
    <property type="match status" value="2"/>
</dbReference>
<evidence type="ECO:0000256" key="1">
    <source>
        <dbReference type="ARBA" id="ARBA00004613"/>
    </source>
</evidence>
<organism evidence="13 14">
    <name type="scientific">Clavelina lepadiformis</name>
    <name type="common">Light-bulb sea squirt</name>
    <name type="synonym">Ascidia lepadiformis</name>
    <dbReference type="NCBI Taxonomy" id="159417"/>
    <lineage>
        <taxon>Eukaryota</taxon>
        <taxon>Metazoa</taxon>
        <taxon>Chordata</taxon>
        <taxon>Tunicata</taxon>
        <taxon>Ascidiacea</taxon>
        <taxon>Aplousobranchia</taxon>
        <taxon>Clavelinidae</taxon>
        <taxon>Clavelina</taxon>
    </lineage>
</organism>
<sequence>MAARDVIFILLEFSAVVFGQQCGHYSCHGDVGNLAAGRSVTVSSTCGENLSEMFCDPGSDSCSSPSCKRCKVGRSGHEYPADHMIDSPFFRPHTWWQSSSSAEEVTLHFDLETTFYFTHLIMLFRSPRPGAMTLERSLDYGHTWKVYQHYAQNCSETFRMEDDLDVDGAKCTSRYSDPTPCHKGEVIYRVLNPANPIEDPYSAEARHLLKITNLRIRMWNPQICPTCLNSTRDSGNPGSVLPGPFTRFAVYDLIIRGTCFCNGHADTCIPLREDGGEPQDEEQSVVHGKCVCEHNTAGDHCQACLPLYNDAPWRPGNGDTGAANPCKRCKCHGHASRCRLDEDLWRASGNRSGGVCEDCQHNTKGKHCENCRPGFFRRVDSELSDPDLCQECQCNPIGTANPTDENGDDLPQLTCDSLSGQCSCKPGVGGRRCDRCLKGFWGFSTEGCNECLCGTCDQKTGVCLPVYGDEAITFVDHFDDDHQPKAAPGYDLTDHWLRDDFFEPLDVDTLRPRFPDSSEDLMLPAYPLEPLTVSRDDILTGKTDLSTLGIAASWRPSKKCTCQKNDLEDEKYFCKMKYDYAVKIRVKDATDFGTHTTLVVSVRRVIKENKVTIARRKTIMYPESWTIMGCTCPVLIPGQDYLVLGHEDATTNRLMINVESIVKKWWSKGKNWTRIVKKLFRKRCH</sequence>
<dbReference type="PROSITE" id="PS01248">
    <property type="entry name" value="EGF_LAM_1"/>
    <property type="match status" value="1"/>
</dbReference>
<dbReference type="InterPro" id="IPR056863">
    <property type="entry name" value="LMN_ATRN_NET-like_EGF"/>
</dbReference>
<dbReference type="PROSITE" id="PS51117">
    <property type="entry name" value="LAMININ_NTER"/>
    <property type="match status" value="1"/>
</dbReference>
<protein>
    <recommendedName>
        <fullName evidence="15">Netrin-1</fullName>
    </recommendedName>
</protein>
<evidence type="ECO:0000256" key="3">
    <source>
        <dbReference type="ARBA" id="ARBA00022729"/>
    </source>
</evidence>
<gene>
    <name evidence="13" type="ORF">CVLEPA_LOCUS5271</name>
</gene>
<evidence type="ECO:0000256" key="8">
    <source>
        <dbReference type="PROSITE-ProRule" id="PRU00460"/>
    </source>
</evidence>
<evidence type="ECO:0000313" key="14">
    <source>
        <dbReference type="Proteomes" id="UP001642483"/>
    </source>
</evidence>
<reference evidence="13 14" key="1">
    <citation type="submission" date="2024-02" db="EMBL/GenBank/DDBJ databases">
        <authorList>
            <person name="Daric V."/>
            <person name="Darras S."/>
        </authorList>
    </citation>
    <scope>NUCLEOTIDE SEQUENCE [LARGE SCALE GENOMIC DNA]</scope>
</reference>
<evidence type="ECO:0000259" key="12">
    <source>
        <dbReference type="PROSITE" id="PS51117"/>
    </source>
</evidence>
<dbReference type="PANTHER" id="PTHR10574:SF419">
    <property type="entry name" value="LAMININ SUBUNIT ALPHA-3-RELATED"/>
    <property type="match status" value="1"/>
</dbReference>